<dbReference type="InterPro" id="IPR039164">
    <property type="entry name" value="UBR1-like"/>
</dbReference>
<dbReference type="PANTHER" id="PTHR21497">
    <property type="entry name" value="UBIQUITIN LIGASE E3 ALPHA-RELATED"/>
    <property type="match status" value="1"/>
</dbReference>
<evidence type="ECO:0000256" key="2">
    <source>
        <dbReference type="ARBA" id="ARBA00004906"/>
    </source>
</evidence>
<feature type="zinc finger region" description="UBR-type" evidence="9">
    <location>
        <begin position="67"/>
        <end position="138"/>
    </location>
</feature>
<organism evidence="13">
    <name type="scientific">Oikopleura dioica</name>
    <name type="common">Tunicate</name>
    <dbReference type="NCBI Taxonomy" id="34765"/>
    <lineage>
        <taxon>Eukaryota</taxon>
        <taxon>Metazoa</taxon>
        <taxon>Chordata</taxon>
        <taxon>Tunicata</taxon>
        <taxon>Appendicularia</taxon>
        <taxon>Copelata</taxon>
        <taxon>Oikopleuridae</taxon>
        <taxon>Oikopleura</taxon>
    </lineage>
</organism>
<keyword evidence="4 10" id="KW-0479">Metal-binding</keyword>
<keyword evidence="14" id="KW-1185">Reference proteome</keyword>
<dbReference type="GO" id="GO:0016567">
    <property type="term" value="P:protein ubiquitination"/>
    <property type="evidence" value="ECO:0007669"/>
    <property type="project" value="UniProtKB-UniRule"/>
</dbReference>
<dbReference type="Proteomes" id="UP000001307">
    <property type="component" value="Unassembled WGS sequence"/>
</dbReference>
<dbReference type="GO" id="GO:0008270">
    <property type="term" value="F:zinc ion binding"/>
    <property type="evidence" value="ECO:0007669"/>
    <property type="project" value="UniProtKB-UniRule"/>
</dbReference>
<dbReference type="FunFam" id="2.10.110.30:FF:000002">
    <property type="entry name" value="Putative e3 ubiquitin-protein ligase ubr3"/>
    <property type="match status" value="1"/>
</dbReference>
<dbReference type="InterPro" id="IPR003126">
    <property type="entry name" value="Znf_UBR"/>
</dbReference>
<comment type="pathway">
    <text evidence="2 10">Protein modification; protein ubiquitination.</text>
</comment>
<dbReference type="SMART" id="SM00396">
    <property type="entry name" value="ZnF_UBR1"/>
    <property type="match status" value="1"/>
</dbReference>
<evidence type="ECO:0000256" key="1">
    <source>
        <dbReference type="ARBA" id="ARBA00000900"/>
    </source>
</evidence>
<dbReference type="OrthoDB" id="15304at2759"/>
<evidence type="ECO:0000259" key="12">
    <source>
        <dbReference type="PROSITE" id="PS51157"/>
    </source>
</evidence>
<proteinExistence type="inferred from homology"/>
<comment type="function">
    <text evidence="10">Ubiquitin ligase protein which is a component of the N-end rule pathway. Recognizes and binds to proteins bearing specific N-terminal residues that are destabilizing according to the N-end rule, leading to their ubiquitination and subsequent degradation.</text>
</comment>
<evidence type="ECO:0000256" key="10">
    <source>
        <dbReference type="RuleBase" id="RU366018"/>
    </source>
</evidence>
<dbReference type="GO" id="GO:0071596">
    <property type="term" value="P:ubiquitin-dependent protein catabolic process via the N-end rule pathway"/>
    <property type="evidence" value="ECO:0007669"/>
    <property type="project" value="UniProtKB-UniRule"/>
</dbReference>
<dbReference type="UniPathway" id="UPA00143"/>
<dbReference type="Gene3D" id="2.10.110.30">
    <property type="match status" value="1"/>
</dbReference>
<name>E4XST1_OIKDI</name>
<evidence type="ECO:0000256" key="8">
    <source>
        <dbReference type="ARBA" id="ARBA00046341"/>
    </source>
</evidence>
<feature type="non-terminal residue" evidence="13">
    <location>
        <position position="283"/>
    </location>
</feature>
<dbReference type="GO" id="GO:0061630">
    <property type="term" value="F:ubiquitin protein ligase activity"/>
    <property type="evidence" value="ECO:0007669"/>
    <property type="project" value="UniProtKB-UniRule"/>
</dbReference>
<evidence type="ECO:0000313" key="13">
    <source>
        <dbReference type="EMBL" id="CBY12793.1"/>
    </source>
</evidence>
<keyword evidence="7 10" id="KW-0862">Zinc</keyword>
<evidence type="ECO:0000256" key="3">
    <source>
        <dbReference type="ARBA" id="ARBA00022679"/>
    </source>
</evidence>
<keyword evidence="3 10" id="KW-0808">Transferase</keyword>
<feature type="domain" description="UBR-type" evidence="12">
    <location>
        <begin position="67"/>
        <end position="138"/>
    </location>
</feature>
<dbReference type="InParanoid" id="E4XST1"/>
<comment type="similarity">
    <text evidence="8 10">Belongs to the E3 ubiquitin-protein ligase UBR1-like family.</text>
</comment>
<comment type="catalytic activity">
    <reaction evidence="1 10">
        <text>S-ubiquitinyl-[E2 ubiquitin-conjugating enzyme]-L-cysteine + [acceptor protein]-L-lysine = [E2 ubiquitin-conjugating enzyme]-L-cysteine + N(6)-ubiquitinyl-[acceptor protein]-L-lysine.</text>
        <dbReference type="EC" id="2.3.2.27"/>
    </reaction>
</comment>
<reference evidence="13" key="1">
    <citation type="journal article" date="2010" name="Science">
        <title>Plasticity of animal genome architecture unmasked by rapid evolution of a pelagic tunicate.</title>
        <authorList>
            <person name="Denoeud F."/>
            <person name="Henriet S."/>
            <person name="Mungpakdee S."/>
            <person name="Aury J.M."/>
            <person name="Da Silva C."/>
            <person name="Brinkmann H."/>
            <person name="Mikhaleva J."/>
            <person name="Olsen L.C."/>
            <person name="Jubin C."/>
            <person name="Canestro C."/>
            <person name="Bouquet J.M."/>
            <person name="Danks G."/>
            <person name="Poulain J."/>
            <person name="Campsteijn C."/>
            <person name="Adamski M."/>
            <person name="Cross I."/>
            <person name="Yadetie F."/>
            <person name="Muffato M."/>
            <person name="Louis A."/>
            <person name="Butcher S."/>
            <person name="Tsagkogeorga G."/>
            <person name="Konrad A."/>
            <person name="Singh S."/>
            <person name="Jensen M.F."/>
            <person name="Cong E.H."/>
            <person name="Eikeseth-Otteraa H."/>
            <person name="Noel B."/>
            <person name="Anthouard V."/>
            <person name="Porcel B.M."/>
            <person name="Kachouri-Lafond R."/>
            <person name="Nishino A."/>
            <person name="Ugolini M."/>
            <person name="Chourrout P."/>
            <person name="Nishida H."/>
            <person name="Aasland R."/>
            <person name="Huzurbazar S."/>
            <person name="Westhof E."/>
            <person name="Delsuc F."/>
            <person name="Lehrach H."/>
            <person name="Reinhardt R."/>
            <person name="Weissenbach J."/>
            <person name="Roy S.W."/>
            <person name="Artiguenave F."/>
            <person name="Postlethwait J.H."/>
            <person name="Manak J.R."/>
            <person name="Thompson E.M."/>
            <person name="Jaillon O."/>
            <person name="Du Pasquier L."/>
            <person name="Boudinot P."/>
            <person name="Liberles D.A."/>
            <person name="Volff J.N."/>
            <person name="Philippe H."/>
            <person name="Lenhard B."/>
            <person name="Roest Crollius H."/>
            <person name="Wincker P."/>
            <person name="Chourrout D."/>
        </authorList>
    </citation>
    <scope>NUCLEOTIDE SEQUENCE [LARGE SCALE GENOMIC DNA]</scope>
</reference>
<dbReference type="CDD" id="cd19673">
    <property type="entry name" value="UBR-box_UBR3"/>
    <property type="match status" value="1"/>
</dbReference>
<keyword evidence="6 10" id="KW-0833">Ubl conjugation pathway</keyword>
<protein>
    <recommendedName>
        <fullName evidence="10">E3 ubiquitin-protein ligase</fullName>
        <ecNumber evidence="10">2.3.2.27</ecNumber>
    </recommendedName>
</protein>
<dbReference type="GO" id="GO:0005737">
    <property type="term" value="C:cytoplasm"/>
    <property type="evidence" value="ECO:0007669"/>
    <property type="project" value="TreeGrafter"/>
</dbReference>
<dbReference type="AlphaFoldDB" id="E4XST1"/>
<dbReference type="EMBL" id="FN653139">
    <property type="protein sequence ID" value="CBY12793.1"/>
    <property type="molecule type" value="Genomic_DNA"/>
</dbReference>
<evidence type="ECO:0000256" key="4">
    <source>
        <dbReference type="ARBA" id="ARBA00022723"/>
    </source>
</evidence>
<gene>
    <name evidence="13" type="ORF">GSOID_T00002852001</name>
</gene>
<evidence type="ECO:0000256" key="11">
    <source>
        <dbReference type="SAM" id="MobiDB-lite"/>
    </source>
</evidence>
<dbReference type="Pfam" id="PF02207">
    <property type="entry name" value="zf-UBR"/>
    <property type="match status" value="1"/>
</dbReference>
<evidence type="ECO:0000256" key="7">
    <source>
        <dbReference type="ARBA" id="ARBA00022833"/>
    </source>
</evidence>
<evidence type="ECO:0000256" key="5">
    <source>
        <dbReference type="ARBA" id="ARBA00022771"/>
    </source>
</evidence>
<evidence type="ECO:0000313" key="14">
    <source>
        <dbReference type="Proteomes" id="UP000001307"/>
    </source>
</evidence>
<sequence length="283" mass="31524">MVNVHRKPIQSFGERYKAVGEEVALALDPSRDIDSHTIDVLKRNIGGDQSFDRWRDKMKSYHNSGATSCGKIWGSEYIAYRCRTCAFNSCMSLCAPCFEAGNHEGHDFNMFKSGAGGACDCGDTNVMCEKGVCPKHVSKVIITPNPPAESLEPCTPIISSIVYRLLHELRVKYQTTKRERIEEFLKEQDRLKSKRSSSSIPPSSQEIPVPPPPEDEDLLVDSAVLTETDDSMQEDEPVVEHQVLDDGLNEMPPLDLAEEIIDTEMEDVANPTTIDLADFDEGD</sequence>
<keyword evidence="5 10" id="KW-0863">Zinc-finger</keyword>
<accession>E4XST1</accession>
<dbReference type="PANTHER" id="PTHR21497:SF39">
    <property type="entry name" value="E3 UBIQUITIN-PROTEIN LIGASE UBR3"/>
    <property type="match status" value="1"/>
</dbReference>
<feature type="compositionally biased region" description="Low complexity" evidence="11">
    <location>
        <begin position="196"/>
        <end position="207"/>
    </location>
</feature>
<evidence type="ECO:0000256" key="6">
    <source>
        <dbReference type="ARBA" id="ARBA00022786"/>
    </source>
</evidence>
<feature type="region of interest" description="Disordered" evidence="11">
    <location>
        <begin position="188"/>
        <end position="217"/>
    </location>
</feature>
<dbReference type="EC" id="2.3.2.27" evidence="10"/>
<dbReference type="GO" id="GO:0000151">
    <property type="term" value="C:ubiquitin ligase complex"/>
    <property type="evidence" value="ECO:0007669"/>
    <property type="project" value="TreeGrafter"/>
</dbReference>
<dbReference type="PROSITE" id="PS51157">
    <property type="entry name" value="ZF_UBR"/>
    <property type="match status" value="1"/>
</dbReference>
<evidence type="ECO:0000256" key="9">
    <source>
        <dbReference type="PROSITE-ProRule" id="PRU00508"/>
    </source>
</evidence>